<keyword evidence="3" id="KW-1185">Reference proteome</keyword>
<dbReference type="Proteomes" id="UP000280228">
    <property type="component" value="Chromosome"/>
</dbReference>
<protein>
    <submittedName>
        <fullName evidence="1">Uncharacterized protein</fullName>
    </submittedName>
</protein>
<dbReference type="KEGG" id="mcs:DR90_1104"/>
<dbReference type="EMBL" id="CP034662">
    <property type="protein sequence ID" value="AZQ92776.1"/>
    <property type="molecule type" value="Genomic_DNA"/>
</dbReference>
<evidence type="ECO:0000313" key="3">
    <source>
        <dbReference type="Proteomes" id="UP000268436"/>
    </source>
</evidence>
<sequence>MTEFTTRTNATPADREPADHYVNVYFQDRQIGYLVLDKFVQLVEFLQKDEQNATKLIKNCTATYRERGKSTVSFDLSSL</sequence>
<gene>
    <name evidence="1" type="ORF">EJK53_0889</name>
    <name evidence="2" type="ORF">EJK54_1070</name>
</gene>
<dbReference type="EMBL" id="RYER01000003">
    <property type="protein sequence ID" value="RUO17555.1"/>
    <property type="molecule type" value="Genomic_DNA"/>
</dbReference>
<dbReference type="AlphaFoldDB" id="A0A3A9NUZ2"/>
<reference evidence="3 4" key="1">
    <citation type="submission" date="2018-12" db="EMBL/GenBank/DDBJ databases">
        <title>Persistence of Moraxella catarrhalis in Chronic Obstructive Pulmonary Disease and Regulation of the Hag/MID Adhesin.</title>
        <authorList>
            <person name="Murphy T."/>
            <person name="Zhao X."/>
            <person name="Vyas G."/>
            <person name="Aluvathingal J."/>
            <person name="Nadendla S."/>
            <person name="Tallon L."/>
            <person name="Tettelin H."/>
        </authorList>
    </citation>
    <scope>NUCLEOTIDE SEQUENCE [LARGE SCALE GENOMIC DNA]</scope>
    <source>
        <strain evidence="2 3">173P27B1</strain>
        <strain evidence="1 4">46P58B1</strain>
    </source>
</reference>
<evidence type="ECO:0000313" key="2">
    <source>
        <dbReference type="EMBL" id="RUO17555.1"/>
    </source>
</evidence>
<organism evidence="1 4">
    <name type="scientific">Moraxella catarrhalis</name>
    <name type="common">Branhamella catarrhalis</name>
    <dbReference type="NCBI Taxonomy" id="480"/>
    <lineage>
        <taxon>Bacteria</taxon>
        <taxon>Pseudomonadati</taxon>
        <taxon>Pseudomonadota</taxon>
        <taxon>Gammaproteobacteria</taxon>
        <taxon>Moraxellales</taxon>
        <taxon>Moraxellaceae</taxon>
        <taxon>Moraxella</taxon>
    </lineage>
</organism>
<dbReference type="RefSeq" id="WP_003667891.1">
    <property type="nucleotide sequence ID" value="NZ_CP008804.1"/>
</dbReference>
<dbReference type="Proteomes" id="UP000268436">
    <property type="component" value="Unassembled WGS sequence"/>
</dbReference>
<proteinExistence type="predicted"/>
<evidence type="ECO:0000313" key="1">
    <source>
        <dbReference type="EMBL" id="AZQ92776.1"/>
    </source>
</evidence>
<evidence type="ECO:0000313" key="4">
    <source>
        <dbReference type="Proteomes" id="UP000280228"/>
    </source>
</evidence>
<accession>A0A3A9NUZ2</accession>
<name>A0A3A9NUZ2_MORCA</name>